<comment type="subcellular location">
    <subcellularLocation>
        <location evidence="1">Cell outer membrane</location>
    </subcellularLocation>
</comment>
<dbReference type="CDD" id="cd07185">
    <property type="entry name" value="OmpA_C-like"/>
    <property type="match status" value="1"/>
</dbReference>
<evidence type="ECO:0000256" key="2">
    <source>
        <dbReference type="ARBA" id="ARBA00023136"/>
    </source>
</evidence>
<sequence>MTWKLGLMLLAAGTLAGCSAASGPTFSAYAIALPNNEKAFQVNCNGLFDSSNTCYSKAREICGNQPVHPFREISPLASAGSQRDVHTLMFQCIPTPVVQAAPVVQPAAPSVAPTAPAPRKVSLNGNASFDLDKATLTTDARNRLDALINAAVGVTFNTVAVNGYTDSTGSAPYNQALSTRRALSVARYLKDHGLQARQFLVTGYGNANPVASDDTPSGRAQNRRVEIVPDKQ</sequence>
<evidence type="ECO:0000313" key="8">
    <source>
        <dbReference type="EMBL" id="NYH20981.1"/>
    </source>
</evidence>
<dbReference type="GO" id="GO:0009279">
    <property type="term" value="C:cell outer membrane"/>
    <property type="evidence" value="ECO:0007669"/>
    <property type="project" value="UniProtKB-SubCell"/>
</dbReference>
<gene>
    <name evidence="8" type="ORF">GGD40_000460</name>
    <name evidence="7" type="ORF">GGD41_007209</name>
</gene>
<keyword evidence="5" id="KW-0732">Signal</keyword>
<evidence type="ECO:0000313" key="9">
    <source>
        <dbReference type="Proteomes" id="UP000540929"/>
    </source>
</evidence>
<evidence type="ECO:0000256" key="3">
    <source>
        <dbReference type="ARBA" id="ARBA00023237"/>
    </source>
</evidence>
<feature type="chain" id="PRO_5044662476" evidence="5">
    <location>
        <begin position="21"/>
        <end position="232"/>
    </location>
</feature>
<dbReference type="AlphaFoldDB" id="A0A7Y9WGV3"/>
<evidence type="ECO:0000256" key="4">
    <source>
        <dbReference type="PROSITE-ProRule" id="PRU00473"/>
    </source>
</evidence>
<dbReference type="PANTHER" id="PTHR30329">
    <property type="entry name" value="STATOR ELEMENT OF FLAGELLAR MOTOR COMPLEX"/>
    <property type="match status" value="1"/>
</dbReference>
<proteinExistence type="predicted"/>
<evidence type="ECO:0000259" key="6">
    <source>
        <dbReference type="PROSITE" id="PS51123"/>
    </source>
</evidence>
<dbReference type="Proteomes" id="UP000540929">
    <property type="component" value="Unassembled WGS sequence"/>
</dbReference>
<dbReference type="SUPFAM" id="SSF103088">
    <property type="entry name" value="OmpA-like"/>
    <property type="match status" value="1"/>
</dbReference>
<feature type="signal peptide" evidence="5">
    <location>
        <begin position="1"/>
        <end position="20"/>
    </location>
</feature>
<dbReference type="PROSITE" id="PS51123">
    <property type="entry name" value="OMPA_2"/>
    <property type="match status" value="1"/>
</dbReference>
<evidence type="ECO:0000313" key="7">
    <source>
        <dbReference type="EMBL" id="NYH19981.1"/>
    </source>
</evidence>
<evidence type="ECO:0000256" key="1">
    <source>
        <dbReference type="ARBA" id="ARBA00004442"/>
    </source>
</evidence>
<keyword evidence="2 4" id="KW-0472">Membrane</keyword>
<dbReference type="InterPro" id="IPR006664">
    <property type="entry name" value="OMP_bac"/>
</dbReference>
<dbReference type="Pfam" id="PF00691">
    <property type="entry name" value="OmpA"/>
    <property type="match status" value="1"/>
</dbReference>
<dbReference type="InterPro" id="IPR036737">
    <property type="entry name" value="OmpA-like_sf"/>
</dbReference>
<dbReference type="Proteomes" id="UP000572540">
    <property type="component" value="Unassembled WGS sequence"/>
</dbReference>
<dbReference type="PANTHER" id="PTHR30329:SF21">
    <property type="entry name" value="LIPOPROTEIN YIAD-RELATED"/>
    <property type="match status" value="1"/>
</dbReference>
<dbReference type="EMBL" id="JACCAU010000001">
    <property type="protein sequence ID" value="NYH19981.1"/>
    <property type="molecule type" value="Genomic_DNA"/>
</dbReference>
<dbReference type="PRINTS" id="PR01021">
    <property type="entry name" value="OMPADOMAIN"/>
</dbReference>
<dbReference type="EMBL" id="JACCAS010000001">
    <property type="protein sequence ID" value="NYH20981.1"/>
    <property type="molecule type" value="Genomic_DNA"/>
</dbReference>
<reference evidence="9 10" key="1">
    <citation type="submission" date="2020-07" db="EMBL/GenBank/DDBJ databases">
        <title>Exploring microbial biodiversity for novel pathways involved in the catabolism of aromatic compounds derived from lignin.</title>
        <authorList>
            <person name="Elkins J."/>
        </authorList>
    </citation>
    <scope>NUCLEOTIDE SEQUENCE [LARGE SCALE GENOMIC DNA]</scope>
    <source>
        <strain evidence="7 10">H2C3B</strain>
        <strain evidence="8 9">H2C3C</strain>
    </source>
</reference>
<keyword evidence="3" id="KW-0998">Cell outer membrane</keyword>
<keyword evidence="9" id="KW-1185">Reference proteome</keyword>
<organism evidence="7 10">
    <name type="scientific">Paraburkholderia bryophila</name>
    <dbReference type="NCBI Taxonomy" id="420952"/>
    <lineage>
        <taxon>Bacteria</taxon>
        <taxon>Pseudomonadati</taxon>
        <taxon>Pseudomonadota</taxon>
        <taxon>Betaproteobacteria</taxon>
        <taxon>Burkholderiales</taxon>
        <taxon>Burkholderiaceae</taxon>
        <taxon>Paraburkholderia</taxon>
    </lineage>
</organism>
<dbReference type="RefSeq" id="WP_179704523.1">
    <property type="nucleotide sequence ID" value="NZ_JACCAS010000001.1"/>
</dbReference>
<protein>
    <submittedName>
        <fullName evidence="7">Outer membrane protein OmpA-like peptidoglycan-associated protein</fullName>
    </submittedName>
</protein>
<accession>A0A7Y9WGV3</accession>
<comment type="caution">
    <text evidence="7">The sequence shown here is derived from an EMBL/GenBank/DDBJ whole genome shotgun (WGS) entry which is preliminary data.</text>
</comment>
<feature type="domain" description="OmpA-like" evidence="6">
    <location>
        <begin position="116"/>
        <end position="232"/>
    </location>
</feature>
<name>A0A7Y9WGV3_9BURK</name>
<dbReference type="InterPro" id="IPR006665">
    <property type="entry name" value="OmpA-like"/>
</dbReference>
<dbReference type="Gene3D" id="3.30.1330.60">
    <property type="entry name" value="OmpA-like domain"/>
    <property type="match status" value="1"/>
</dbReference>
<evidence type="ECO:0000313" key="10">
    <source>
        <dbReference type="Proteomes" id="UP000572540"/>
    </source>
</evidence>
<evidence type="ECO:0000256" key="5">
    <source>
        <dbReference type="SAM" id="SignalP"/>
    </source>
</evidence>
<dbReference type="InterPro" id="IPR050330">
    <property type="entry name" value="Bact_OuterMem_StrucFunc"/>
</dbReference>
<dbReference type="PRINTS" id="PR01023">
    <property type="entry name" value="NAFLGMOTY"/>
</dbReference>
<dbReference type="PROSITE" id="PS51257">
    <property type="entry name" value="PROKAR_LIPOPROTEIN"/>
    <property type="match status" value="1"/>
</dbReference>